<gene>
    <name evidence="1" type="ORF">QO002_005932</name>
</gene>
<dbReference type="EMBL" id="JAUSVF010000004">
    <property type="protein sequence ID" value="MDQ0323725.1"/>
    <property type="molecule type" value="Genomic_DNA"/>
</dbReference>
<accession>A0ABU0BZR0</accession>
<sequence>MGELSVKIKKFQGVWVAKIFHGEAIEHHGFATRKEAEDYGQMRVKVLTDLPIPPMSGLKA</sequence>
<evidence type="ECO:0000313" key="2">
    <source>
        <dbReference type="Proteomes" id="UP001230207"/>
    </source>
</evidence>
<protein>
    <recommendedName>
        <fullName evidence="3">DUF2188 domain-containing protein</fullName>
    </recommendedName>
</protein>
<keyword evidence="2" id="KW-1185">Reference proteome</keyword>
<evidence type="ECO:0000313" key="1">
    <source>
        <dbReference type="EMBL" id="MDQ0323725.1"/>
    </source>
</evidence>
<organism evidence="1 2">
    <name type="scientific">Pararhizobium capsulatum DSM 1112</name>
    <dbReference type="NCBI Taxonomy" id="1121113"/>
    <lineage>
        <taxon>Bacteria</taxon>
        <taxon>Pseudomonadati</taxon>
        <taxon>Pseudomonadota</taxon>
        <taxon>Alphaproteobacteria</taxon>
        <taxon>Hyphomicrobiales</taxon>
        <taxon>Rhizobiaceae</taxon>
        <taxon>Rhizobium/Agrobacterium group</taxon>
        <taxon>Pararhizobium</taxon>
    </lineage>
</organism>
<reference evidence="1 2" key="1">
    <citation type="submission" date="2023-07" db="EMBL/GenBank/DDBJ databases">
        <title>Genomic Encyclopedia of Type Strains, Phase IV (KMG-IV): sequencing the most valuable type-strain genomes for metagenomic binning, comparative biology and taxonomic classification.</title>
        <authorList>
            <person name="Goeker M."/>
        </authorList>
    </citation>
    <scope>NUCLEOTIDE SEQUENCE [LARGE SCALE GENOMIC DNA]</scope>
    <source>
        <strain evidence="1 2">DSM 1112</strain>
    </source>
</reference>
<evidence type="ECO:0008006" key="3">
    <source>
        <dbReference type="Google" id="ProtNLM"/>
    </source>
</evidence>
<dbReference type="RefSeq" id="WP_307236467.1">
    <property type="nucleotide sequence ID" value="NZ_JAUSVF010000004.1"/>
</dbReference>
<name>A0ABU0BZR0_9HYPH</name>
<proteinExistence type="predicted"/>
<dbReference type="Proteomes" id="UP001230207">
    <property type="component" value="Unassembled WGS sequence"/>
</dbReference>
<comment type="caution">
    <text evidence="1">The sequence shown here is derived from an EMBL/GenBank/DDBJ whole genome shotgun (WGS) entry which is preliminary data.</text>
</comment>